<evidence type="ECO:0000313" key="2">
    <source>
        <dbReference type="EMBL" id="UZA69453.1"/>
    </source>
</evidence>
<keyword evidence="1" id="KW-1133">Transmembrane helix</keyword>
<keyword evidence="1" id="KW-0472">Membrane</keyword>
<feature type="transmembrane region" description="Helical" evidence="1">
    <location>
        <begin position="48"/>
        <end position="69"/>
    </location>
</feature>
<evidence type="ECO:0000313" key="3">
    <source>
        <dbReference type="Proteomes" id="UP001163644"/>
    </source>
</evidence>
<organism evidence="2 3">
    <name type="scientific">Pseudomonas viridiflava</name>
    <name type="common">Phytomonas viridiflava</name>
    <dbReference type="NCBI Taxonomy" id="33069"/>
    <lineage>
        <taxon>Bacteria</taxon>
        <taxon>Pseudomonadati</taxon>
        <taxon>Pseudomonadota</taxon>
        <taxon>Gammaproteobacteria</taxon>
        <taxon>Pseudomonadales</taxon>
        <taxon>Pseudomonadaceae</taxon>
        <taxon>Pseudomonas</taxon>
    </lineage>
</organism>
<protein>
    <submittedName>
        <fullName evidence="2">Uncharacterized protein</fullName>
    </submittedName>
</protein>
<keyword evidence="1" id="KW-0812">Transmembrane</keyword>
<sequence length="114" mass="12816">MSATVVVLIIQFILGPICLCIAVPYIGFPKASTRIDHPSRPWRIFYRIMLVGMCNFLSATVTFIAMIAVMGEINDEGLSDISCALIMAILPIPLLVALYWFYARGMRMRDRESI</sequence>
<dbReference type="Proteomes" id="UP001163644">
    <property type="component" value="Chromosome"/>
</dbReference>
<dbReference type="EMBL" id="CP036495">
    <property type="protein sequence ID" value="UZA69453.1"/>
    <property type="molecule type" value="Genomic_DNA"/>
</dbReference>
<feature type="transmembrane region" description="Helical" evidence="1">
    <location>
        <begin position="6"/>
        <end position="28"/>
    </location>
</feature>
<dbReference type="RefSeq" id="WP_029244600.1">
    <property type="nucleotide sequence ID" value="NZ_CP036495.1"/>
</dbReference>
<dbReference type="AlphaFoldDB" id="A0AA46VWP0"/>
<name>A0AA46VWP0_PSEVI</name>
<proteinExistence type="predicted"/>
<reference evidence="2" key="1">
    <citation type="submission" date="2019-02" db="EMBL/GenBank/DDBJ databases">
        <authorList>
            <person name="Lutz S."/>
            <person name="Schori C."/>
            <person name="Ahrens C.H."/>
            <person name="Gueguen E."/>
        </authorList>
    </citation>
    <scope>NUCLEOTIDE SEQUENCE</scope>
    <source>
        <strain evidence="2">Psy35</strain>
    </source>
</reference>
<gene>
    <name evidence="2" type="ORF">EZZ81_14940</name>
</gene>
<evidence type="ECO:0000256" key="1">
    <source>
        <dbReference type="SAM" id="Phobius"/>
    </source>
</evidence>
<accession>A0AA46VWP0</accession>
<feature type="transmembrane region" description="Helical" evidence="1">
    <location>
        <begin position="81"/>
        <end position="102"/>
    </location>
</feature>